<accession>A0A1H1WGZ3</accession>
<feature type="domain" description="HTH gntR-type" evidence="5">
    <location>
        <begin position="10"/>
        <end position="77"/>
    </location>
</feature>
<dbReference type="GO" id="GO:0003700">
    <property type="term" value="F:DNA-binding transcription factor activity"/>
    <property type="evidence" value="ECO:0007669"/>
    <property type="project" value="InterPro"/>
</dbReference>
<keyword evidence="1" id="KW-0805">Transcription regulation</keyword>
<organism evidence="6 7">
    <name type="scientific">Actinopolymorpha singaporensis</name>
    <dbReference type="NCBI Taxonomy" id="117157"/>
    <lineage>
        <taxon>Bacteria</taxon>
        <taxon>Bacillati</taxon>
        <taxon>Actinomycetota</taxon>
        <taxon>Actinomycetes</taxon>
        <taxon>Propionibacteriales</taxon>
        <taxon>Actinopolymorphaceae</taxon>
        <taxon>Actinopolymorpha</taxon>
    </lineage>
</organism>
<dbReference type="SUPFAM" id="SSF46785">
    <property type="entry name" value="Winged helix' DNA-binding domain"/>
    <property type="match status" value="1"/>
</dbReference>
<dbReference type="RefSeq" id="WP_241827568.1">
    <property type="nucleotide sequence ID" value="NZ_LT629732.1"/>
</dbReference>
<dbReference type="Gene3D" id="1.20.120.530">
    <property type="entry name" value="GntR ligand-binding domain-like"/>
    <property type="match status" value="1"/>
</dbReference>
<keyword evidence="7" id="KW-1185">Reference proteome</keyword>
<dbReference type="PANTHER" id="PTHR43537">
    <property type="entry name" value="TRANSCRIPTIONAL REGULATOR, GNTR FAMILY"/>
    <property type="match status" value="1"/>
</dbReference>
<proteinExistence type="predicted"/>
<reference evidence="6 7" key="1">
    <citation type="submission" date="2016-10" db="EMBL/GenBank/DDBJ databases">
        <authorList>
            <person name="de Groot N.N."/>
        </authorList>
    </citation>
    <scope>NUCLEOTIDE SEQUENCE [LARGE SCALE GENOMIC DNA]</scope>
    <source>
        <strain evidence="6 7">DSM 22024</strain>
    </source>
</reference>
<protein>
    <submittedName>
        <fullName evidence="6">DNA-binding transcriptional regulator, GntR family</fullName>
    </submittedName>
</protein>
<dbReference type="SMART" id="SM00895">
    <property type="entry name" value="FCD"/>
    <property type="match status" value="1"/>
</dbReference>
<dbReference type="InterPro" id="IPR036390">
    <property type="entry name" value="WH_DNA-bd_sf"/>
</dbReference>
<dbReference type="InterPro" id="IPR000524">
    <property type="entry name" value="Tscrpt_reg_HTH_GntR"/>
</dbReference>
<feature type="region of interest" description="Disordered" evidence="4">
    <location>
        <begin position="215"/>
        <end position="250"/>
    </location>
</feature>
<dbReference type="InterPro" id="IPR011711">
    <property type="entry name" value="GntR_C"/>
</dbReference>
<dbReference type="PANTHER" id="PTHR43537:SF5">
    <property type="entry name" value="UXU OPERON TRANSCRIPTIONAL REGULATOR"/>
    <property type="match status" value="1"/>
</dbReference>
<evidence type="ECO:0000256" key="3">
    <source>
        <dbReference type="ARBA" id="ARBA00023163"/>
    </source>
</evidence>
<dbReference type="GO" id="GO:0003677">
    <property type="term" value="F:DNA binding"/>
    <property type="evidence" value="ECO:0007669"/>
    <property type="project" value="UniProtKB-KW"/>
</dbReference>
<sequence>MAGRRRIDPPSLVQLAAQELRRMILAGELAPGERLIEERLTEELGISRPPLREAMRTLQHEGLVEITPRRGASVTRLADSDVVEILTLRSALERLAVEMGIPVTDPARLARCRSALAEMERCAERADRAQLVERGYEFHRAIVGLADHRRLEGIYDSLHQQLLWCMAMNLHTREHYYEDLATHVARHRDLLDLIEAGDPGAVLDALANHGERSFTHGFQQPQQEPATATGTAATDTTATTAPDAPDAVSR</sequence>
<name>A0A1H1WGZ3_9ACTN</name>
<evidence type="ECO:0000256" key="1">
    <source>
        <dbReference type="ARBA" id="ARBA00023015"/>
    </source>
</evidence>
<dbReference type="InterPro" id="IPR036388">
    <property type="entry name" value="WH-like_DNA-bd_sf"/>
</dbReference>
<evidence type="ECO:0000313" key="7">
    <source>
        <dbReference type="Proteomes" id="UP000198983"/>
    </source>
</evidence>
<dbReference type="Proteomes" id="UP000198983">
    <property type="component" value="Chromosome I"/>
</dbReference>
<dbReference type="Pfam" id="PF07729">
    <property type="entry name" value="FCD"/>
    <property type="match status" value="1"/>
</dbReference>
<keyword evidence="2 6" id="KW-0238">DNA-binding</keyword>
<dbReference type="PRINTS" id="PR00035">
    <property type="entry name" value="HTHGNTR"/>
</dbReference>
<dbReference type="EMBL" id="LT629732">
    <property type="protein sequence ID" value="SDS95920.1"/>
    <property type="molecule type" value="Genomic_DNA"/>
</dbReference>
<evidence type="ECO:0000313" key="6">
    <source>
        <dbReference type="EMBL" id="SDS95920.1"/>
    </source>
</evidence>
<dbReference type="AlphaFoldDB" id="A0A1H1WGZ3"/>
<dbReference type="SMART" id="SM00345">
    <property type="entry name" value="HTH_GNTR"/>
    <property type="match status" value="1"/>
</dbReference>
<dbReference type="PROSITE" id="PS50949">
    <property type="entry name" value="HTH_GNTR"/>
    <property type="match status" value="1"/>
</dbReference>
<dbReference type="SUPFAM" id="SSF48008">
    <property type="entry name" value="GntR ligand-binding domain-like"/>
    <property type="match status" value="1"/>
</dbReference>
<dbReference type="Gene3D" id="1.10.10.10">
    <property type="entry name" value="Winged helix-like DNA-binding domain superfamily/Winged helix DNA-binding domain"/>
    <property type="match status" value="1"/>
</dbReference>
<evidence type="ECO:0000256" key="4">
    <source>
        <dbReference type="SAM" id="MobiDB-lite"/>
    </source>
</evidence>
<dbReference type="STRING" id="117157.SAMN04489717_4497"/>
<dbReference type="CDD" id="cd07377">
    <property type="entry name" value="WHTH_GntR"/>
    <property type="match status" value="1"/>
</dbReference>
<feature type="compositionally biased region" description="Low complexity" evidence="4">
    <location>
        <begin position="225"/>
        <end position="250"/>
    </location>
</feature>
<evidence type="ECO:0000259" key="5">
    <source>
        <dbReference type="PROSITE" id="PS50949"/>
    </source>
</evidence>
<evidence type="ECO:0000256" key="2">
    <source>
        <dbReference type="ARBA" id="ARBA00023125"/>
    </source>
</evidence>
<keyword evidence="3" id="KW-0804">Transcription</keyword>
<gene>
    <name evidence="6" type="ORF">SAMN04489717_4497</name>
</gene>
<dbReference type="InterPro" id="IPR008920">
    <property type="entry name" value="TF_FadR/GntR_C"/>
</dbReference>
<dbReference type="Pfam" id="PF00392">
    <property type="entry name" value="GntR"/>
    <property type="match status" value="1"/>
</dbReference>